<keyword evidence="4" id="KW-0175">Coiled coil</keyword>
<dbReference type="Pfam" id="PF08448">
    <property type="entry name" value="PAS_4"/>
    <property type="match status" value="1"/>
</dbReference>
<organism evidence="8 9">
    <name type="scientific">Marinobacterium lutimaris</name>
    <dbReference type="NCBI Taxonomy" id="568106"/>
    <lineage>
        <taxon>Bacteria</taxon>
        <taxon>Pseudomonadati</taxon>
        <taxon>Pseudomonadota</taxon>
        <taxon>Gammaproteobacteria</taxon>
        <taxon>Oceanospirillales</taxon>
        <taxon>Oceanospirillaceae</taxon>
        <taxon>Marinobacterium</taxon>
    </lineage>
</organism>
<dbReference type="SMART" id="SM00091">
    <property type="entry name" value="PAS"/>
    <property type="match status" value="2"/>
</dbReference>
<proteinExistence type="predicted"/>
<gene>
    <name evidence="8" type="ORF">SAMN05444390_102339</name>
</gene>
<dbReference type="OrthoDB" id="9776960at2"/>
<dbReference type="RefSeq" id="WP_104003434.1">
    <property type="nucleotide sequence ID" value="NZ_FNVQ01000002.1"/>
</dbReference>
<dbReference type="Pfam" id="PF08447">
    <property type="entry name" value="PAS_3"/>
    <property type="match status" value="1"/>
</dbReference>
<dbReference type="InterPro" id="IPR043128">
    <property type="entry name" value="Rev_trsase/Diguanyl_cyclase"/>
</dbReference>
<accession>A0A1H6B1G6</accession>
<evidence type="ECO:0000256" key="4">
    <source>
        <dbReference type="SAM" id="Coils"/>
    </source>
</evidence>
<dbReference type="InterPro" id="IPR013655">
    <property type="entry name" value="PAS_fold_3"/>
</dbReference>
<evidence type="ECO:0000256" key="1">
    <source>
        <dbReference type="ARBA" id="ARBA00001946"/>
    </source>
</evidence>
<comment type="catalytic activity">
    <reaction evidence="3">
        <text>2 GTP = 3',3'-c-di-GMP + 2 diphosphate</text>
        <dbReference type="Rhea" id="RHEA:24898"/>
        <dbReference type="ChEBI" id="CHEBI:33019"/>
        <dbReference type="ChEBI" id="CHEBI:37565"/>
        <dbReference type="ChEBI" id="CHEBI:58805"/>
        <dbReference type="EC" id="2.7.7.65"/>
    </reaction>
</comment>
<evidence type="ECO:0000256" key="3">
    <source>
        <dbReference type="ARBA" id="ARBA00034247"/>
    </source>
</evidence>
<dbReference type="PROSITE" id="PS50112">
    <property type="entry name" value="PAS"/>
    <property type="match status" value="2"/>
</dbReference>
<protein>
    <recommendedName>
        <fullName evidence="2">diguanylate cyclase</fullName>
        <ecNumber evidence="2">2.7.7.65</ecNumber>
    </recommendedName>
</protein>
<dbReference type="Gene3D" id="3.30.450.20">
    <property type="entry name" value="PAS domain"/>
    <property type="match status" value="2"/>
</dbReference>
<evidence type="ECO:0000256" key="2">
    <source>
        <dbReference type="ARBA" id="ARBA00012528"/>
    </source>
</evidence>
<dbReference type="InterPro" id="IPR013656">
    <property type="entry name" value="PAS_4"/>
</dbReference>
<dbReference type="InterPro" id="IPR000160">
    <property type="entry name" value="GGDEF_dom"/>
</dbReference>
<dbReference type="SUPFAM" id="SSF55785">
    <property type="entry name" value="PYP-like sensor domain (PAS domain)"/>
    <property type="match status" value="2"/>
</dbReference>
<dbReference type="EC" id="2.7.7.65" evidence="2"/>
<dbReference type="InterPro" id="IPR000700">
    <property type="entry name" value="PAS-assoc_C"/>
</dbReference>
<name>A0A1H6B1G6_9GAMM</name>
<dbReference type="SMART" id="SM00267">
    <property type="entry name" value="GGDEF"/>
    <property type="match status" value="1"/>
</dbReference>
<sequence length="511" mass="57058">MNTASRNAEQICSYCGASALQIQQWDDKTHFLGCSGCGARGPRTPISDEPLLHAEGTSLLRTVIDESPDIIILKNWEGNFLLCNDTLAKLYNSTPDEMVGKSDADFNPNREQVDFYLKNVQSVMRSGETQVVYEHSTDSITGDERYYQSIKKPLKGPDGSDRILVIAHDITELTKAHQVIKEKEKRYSYAMDAADVGIWDWDIPNNRVTHNAKWCELLGLDDQMSEHHMDVLSGLLHPEDRDDVMAAIQEALDGNGHYSHEHRMLIGGGEAIWVYDRGRVMEYDADGKPSRMVGSISDISMRKEFEQRLEQTSREVEKANEDLELLVAERTAALEIANQELKRVASRDPLTGVGNRMLFAEWLTLQKPATPLEVLMIDIDHFKQVNDRFGHERGDQVLLGVARCLEENVRASDLIVRWGGEEFLLLLSAVSPERALAIAESLRLKVEKLSLLPSGEPITLSIGVASGNAANIYTTICGADEALYQAKREGRNRTVMLPRPNAAPEASIDEA</sequence>
<dbReference type="PANTHER" id="PTHR45138:SF9">
    <property type="entry name" value="DIGUANYLATE CYCLASE DGCM-RELATED"/>
    <property type="match status" value="1"/>
</dbReference>
<dbReference type="SUPFAM" id="SSF55073">
    <property type="entry name" value="Nucleotide cyclase"/>
    <property type="match status" value="1"/>
</dbReference>
<dbReference type="NCBIfam" id="TIGR00229">
    <property type="entry name" value="sensory_box"/>
    <property type="match status" value="2"/>
</dbReference>
<dbReference type="InterPro" id="IPR029787">
    <property type="entry name" value="Nucleotide_cyclase"/>
</dbReference>
<dbReference type="PANTHER" id="PTHR45138">
    <property type="entry name" value="REGULATORY COMPONENTS OF SENSORY TRANSDUCTION SYSTEM"/>
    <property type="match status" value="1"/>
</dbReference>
<evidence type="ECO:0000259" key="6">
    <source>
        <dbReference type="PROSITE" id="PS50113"/>
    </source>
</evidence>
<dbReference type="EMBL" id="FNVQ01000002">
    <property type="protein sequence ID" value="SEG54701.1"/>
    <property type="molecule type" value="Genomic_DNA"/>
</dbReference>
<dbReference type="Gene3D" id="3.30.70.270">
    <property type="match status" value="1"/>
</dbReference>
<feature type="coiled-coil region" evidence="4">
    <location>
        <begin position="302"/>
        <end position="340"/>
    </location>
</feature>
<feature type="domain" description="GGDEF" evidence="7">
    <location>
        <begin position="370"/>
        <end position="499"/>
    </location>
</feature>
<comment type="cofactor">
    <cofactor evidence="1">
        <name>Mg(2+)</name>
        <dbReference type="ChEBI" id="CHEBI:18420"/>
    </cofactor>
</comment>
<evidence type="ECO:0000259" key="7">
    <source>
        <dbReference type="PROSITE" id="PS50887"/>
    </source>
</evidence>
<dbReference type="FunFam" id="3.30.70.270:FF:000001">
    <property type="entry name" value="Diguanylate cyclase domain protein"/>
    <property type="match status" value="1"/>
</dbReference>
<evidence type="ECO:0000313" key="8">
    <source>
        <dbReference type="EMBL" id="SEG54701.1"/>
    </source>
</evidence>
<feature type="domain" description="PAS" evidence="5">
    <location>
        <begin position="56"/>
        <end position="127"/>
    </location>
</feature>
<dbReference type="PROSITE" id="PS50887">
    <property type="entry name" value="GGDEF"/>
    <property type="match status" value="1"/>
</dbReference>
<dbReference type="InterPro" id="IPR050469">
    <property type="entry name" value="Diguanylate_Cyclase"/>
</dbReference>
<dbReference type="CDD" id="cd00130">
    <property type="entry name" value="PAS"/>
    <property type="match status" value="2"/>
</dbReference>
<dbReference type="Proteomes" id="UP000236745">
    <property type="component" value="Unassembled WGS sequence"/>
</dbReference>
<dbReference type="NCBIfam" id="TIGR00254">
    <property type="entry name" value="GGDEF"/>
    <property type="match status" value="1"/>
</dbReference>
<dbReference type="InterPro" id="IPR035965">
    <property type="entry name" value="PAS-like_dom_sf"/>
</dbReference>
<dbReference type="GO" id="GO:0043709">
    <property type="term" value="P:cell adhesion involved in single-species biofilm formation"/>
    <property type="evidence" value="ECO:0007669"/>
    <property type="project" value="TreeGrafter"/>
</dbReference>
<dbReference type="CDD" id="cd01949">
    <property type="entry name" value="GGDEF"/>
    <property type="match status" value="1"/>
</dbReference>
<feature type="domain" description="PAC" evidence="6">
    <location>
        <begin position="258"/>
        <end position="311"/>
    </location>
</feature>
<dbReference type="PROSITE" id="PS50113">
    <property type="entry name" value="PAC"/>
    <property type="match status" value="1"/>
</dbReference>
<evidence type="ECO:0000259" key="5">
    <source>
        <dbReference type="PROSITE" id="PS50112"/>
    </source>
</evidence>
<evidence type="ECO:0000313" key="9">
    <source>
        <dbReference type="Proteomes" id="UP000236745"/>
    </source>
</evidence>
<dbReference type="AlphaFoldDB" id="A0A1H6B1G6"/>
<dbReference type="Pfam" id="PF00990">
    <property type="entry name" value="GGDEF"/>
    <property type="match status" value="1"/>
</dbReference>
<reference evidence="8 9" key="1">
    <citation type="submission" date="2016-10" db="EMBL/GenBank/DDBJ databases">
        <authorList>
            <person name="de Groot N.N."/>
        </authorList>
    </citation>
    <scope>NUCLEOTIDE SEQUENCE [LARGE SCALE GENOMIC DNA]</scope>
    <source>
        <strain evidence="8 9">DSM 22012</strain>
    </source>
</reference>
<keyword evidence="9" id="KW-1185">Reference proteome</keyword>
<dbReference type="GO" id="GO:1902201">
    <property type="term" value="P:negative regulation of bacterial-type flagellum-dependent cell motility"/>
    <property type="evidence" value="ECO:0007669"/>
    <property type="project" value="TreeGrafter"/>
</dbReference>
<dbReference type="GO" id="GO:0052621">
    <property type="term" value="F:diguanylate cyclase activity"/>
    <property type="evidence" value="ECO:0007669"/>
    <property type="project" value="UniProtKB-EC"/>
</dbReference>
<dbReference type="InterPro" id="IPR000014">
    <property type="entry name" value="PAS"/>
</dbReference>
<dbReference type="GO" id="GO:0005886">
    <property type="term" value="C:plasma membrane"/>
    <property type="evidence" value="ECO:0007669"/>
    <property type="project" value="TreeGrafter"/>
</dbReference>
<feature type="domain" description="PAS" evidence="5">
    <location>
        <begin position="183"/>
        <end position="255"/>
    </location>
</feature>